<dbReference type="RefSeq" id="WP_037334736.1">
    <property type="nucleotide sequence ID" value="NZ_APNK01000004.1"/>
</dbReference>
<dbReference type="Gene3D" id="3.90.550.10">
    <property type="entry name" value="Spore Coat Polysaccharide Biosynthesis Protein SpsA, Chain A"/>
    <property type="match status" value="1"/>
</dbReference>
<evidence type="ECO:0000313" key="1">
    <source>
        <dbReference type="EMBL" id="KEZ78481.1"/>
    </source>
</evidence>
<dbReference type="STRING" id="1304275.C41B8_04596"/>
<dbReference type="EMBL" id="APNK01000004">
    <property type="protein sequence ID" value="KEZ78481.1"/>
    <property type="molecule type" value="Genomic_DNA"/>
</dbReference>
<dbReference type="AlphaFoldDB" id="A0A084IP47"/>
<sequence>MQDIQIYIGCSPAQTLVAKVLEWSVRKHASRAVQFYHLHAHAVDFRMPSKPQNRPGTPFSFQRFMIPEIAGFKGRGIYMDCDQIVFKDIARVFDHPLDKQPLAFCDTHKGRKARPMLRSSFMLLDCERMDWRMSQIVSDLDAERYSYQRLFSLEDYSPNLPRTWNSLDRYRWPFTGMLHYTGKSTQPWIHHRHKLSKLWFEYLFQAVDNGYITGDEVDQAVQAELVRPSLNYQLEKRLADARRLPDSVKKTDEAFIEACAQREYNNVPGEYRTAPESAERPA</sequence>
<accession>A0A084IP47</accession>
<keyword evidence="2" id="KW-1185">Reference proteome</keyword>
<reference evidence="1 2" key="1">
    <citation type="submission" date="2013-03" db="EMBL/GenBank/DDBJ databases">
        <title>Salinisphaera hydrothermalis C41B8 Genome Sequencing.</title>
        <authorList>
            <person name="Li C."/>
            <person name="Lai Q."/>
            <person name="Shao Z."/>
        </authorList>
    </citation>
    <scope>NUCLEOTIDE SEQUENCE [LARGE SCALE GENOMIC DNA]</scope>
    <source>
        <strain evidence="1 2">C41B8</strain>
    </source>
</reference>
<dbReference type="OrthoDB" id="583646at2"/>
<name>A0A084IP47_SALHC</name>
<organism evidence="1 2">
    <name type="scientific">Salinisphaera hydrothermalis (strain C41B8)</name>
    <dbReference type="NCBI Taxonomy" id="1304275"/>
    <lineage>
        <taxon>Bacteria</taxon>
        <taxon>Pseudomonadati</taxon>
        <taxon>Pseudomonadota</taxon>
        <taxon>Gammaproteobacteria</taxon>
        <taxon>Salinisphaerales</taxon>
        <taxon>Salinisphaeraceae</taxon>
        <taxon>Salinisphaera</taxon>
    </lineage>
</organism>
<dbReference type="Proteomes" id="UP000028302">
    <property type="component" value="Unassembled WGS sequence"/>
</dbReference>
<dbReference type="SUPFAM" id="SSF53448">
    <property type="entry name" value="Nucleotide-diphospho-sugar transferases"/>
    <property type="match status" value="1"/>
</dbReference>
<evidence type="ECO:0000313" key="2">
    <source>
        <dbReference type="Proteomes" id="UP000028302"/>
    </source>
</evidence>
<proteinExistence type="predicted"/>
<keyword evidence="1" id="KW-0808">Transferase</keyword>
<dbReference type="eggNOG" id="COG1442">
    <property type="taxonomic scope" value="Bacteria"/>
</dbReference>
<dbReference type="GO" id="GO:0016740">
    <property type="term" value="F:transferase activity"/>
    <property type="evidence" value="ECO:0007669"/>
    <property type="project" value="UniProtKB-KW"/>
</dbReference>
<gene>
    <name evidence="1" type="ORF">C41B8_04596</name>
</gene>
<dbReference type="InterPro" id="IPR029044">
    <property type="entry name" value="Nucleotide-diphossugar_trans"/>
</dbReference>
<protein>
    <submittedName>
        <fullName evidence="1">Glycosyl transferase family protein</fullName>
    </submittedName>
</protein>
<comment type="caution">
    <text evidence="1">The sequence shown here is derived from an EMBL/GenBank/DDBJ whole genome shotgun (WGS) entry which is preliminary data.</text>
</comment>